<feature type="region of interest" description="Disordered" evidence="1">
    <location>
        <begin position="1"/>
        <end position="33"/>
    </location>
</feature>
<name>A0A2N7W8N3_9BURK</name>
<dbReference type="SUPFAM" id="SSF74650">
    <property type="entry name" value="Galactose mutarotase-like"/>
    <property type="match status" value="1"/>
</dbReference>
<dbReference type="Proteomes" id="UP000235347">
    <property type="component" value="Unassembled WGS sequence"/>
</dbReference>
<dbReference type="GO" id="GO:0016853">
    <property type="term" value="F:isomerase activity"/>
    <property type="evidence" value="ECO:0007669"/>
    <property type="project" value="InterPro"/>
</dbReference>
<comment type="caution">
    <text evidence="2">The sequence shown here is derived from an EMBL/GenBank/DDBJ whole genome shotgun (WGS) entry which is preliminary data.</text>
</comment>
<dbReference type="Pfam" id="PF01263">
    <property type="entry name" value="Aldose_epim"/>
    <property type="match status" value="1"/>
</dbReference>
<gene>
    <name evidence="2" type="ORF">C0Z19_09360</name>
</gene>
<organism evidence="2 3">
    <name type="scientific">Trinickia soli</name>
    <dbReference type="NCBI Taxonomy" id="380675"/>
    <lineage>
        <taxon>Bacteria</taxon>
        <taxon>Pseudomonadati</taxon>
        <taxon>Pseudomonadota</taxon>
        <taxon>Betaproteobacteria</taxon>
        <taxon>Burkholderiales</taxon>
        <taxon>Burkholderiaceae</taxon>
        <taxon>Trinickia</taxon>
    </lineage>
</organism>
<dbReference type="Gene3D" id="2.70.98.10">
    <property type="match status" value="1"/>
</dbReference>
<proteinExistence type="predicted"/>
<reference evidence="2 3" key="1">
    <citation type="submission" date="2018-01" db="EMBL/GenBank/DDBJ databases">
        <title>Whole genome analyses suggest that Burkholderia sensu lato contains two further novel genera in the rhizoxinica-symbiotica group Mycetohabitans gen. nov., and Trinickia gen. nov.: implications for the evolution of diazotrophy and nodulation in the Burkholderiaceae.</title>
        <authorList>
            <person name="Estrada-de los Santos P."/>
            <person name="Palmer M."/>
            <person name="Chavez-Ramirez B."/>
            <person name="Beukes C."/>
            <person name="Steenkamp E.T."/>
            <person name="Hirsch A.M."/>
            <person name="Manyaka P."/>
            <person name="Maluk M."/>
            <person name="Lafos M."/>
            <person name="Crook M."/>
            <person name="Gross E."/>
            <person name="Simon M.F."/>
            <person name="Bueno dos Reis Junior F."/>
            <person name="Poole P.S."/>
            <person name="Venter S.N."/>
            <person name="James E.K."/>
        </authorList>
    </citation>
    <scope>NUCLEOTIDE SEQUENCE [LARGE SCALE GENOMIC DNA]</scope>
    <source>
        <strain evidence="2 3">GP25-8</strain>
    </source>
</reference>
<dbReference type="AlphaFoldDB" id="A0A2N7W8N3"/>
<evidence type="ECO:0000256" key="1">
    <source>
        <dbReference type="SAM" id="MobiDB-lite"/>
    </source>
</evidence>
<evidence type="ECO:0000313" key="2">
    <source>
        <dbReference type="EMBL" id="PMS25755.1"/>
    </source>
</evidence>
<sequence length="358" mass="38548">MSTANSDAVTTGGVRAVDPQGSRTPTRGTRAKARNAKLATLVQPVRPGPQTSAVSRAAGGVHCAAPLTLANEQLRVDLAPSLGGGMTRFEWHGDGGQPTPLFRPCAQAQSDTDPNALACYPLVPYSNRIGGARFRFDGRELAVPRNRAAEPLPLHGDGWLRAWRVAELGATHATLTLERERAKPHAYRARLAYALDGATLSVTLAVENAGREPLPFGLGLHPFLAREPDTRLSAAASGLWLSGHDWLPVRHVPAPLAWEFGVAYPLPDVLVNHAFTQWSGRAAVVWPRKRLSLTIYADADYYVLYTPPGEDFFCFEPVDHPINAVNLPGGASAHGMTVLAPGETLERAFRFTVEPVGR</sequence>
<dbReference type="CDD" id="cd09021">
    <property type="entry name" value="Aldose_epim_Ec_YphB"/>
    <property type="match status" value="1"/>
</dbReference>
<dbReference type="RefSeq" id="WP_102609528.1">
    <property type="nucleotide sequence ID" value="NZ_CADIKD010000001.1"/>
</dbReference>
<keyword evidence="3" id="KW-1185">Reference proteome</keyword>
<dbReference type="InterPro" id="IPR008183">
    <property type="entry name" value="Aldose_1/G6P_1-epimerase"/>
</dbReference>
<dbReference type="EMBL" id="PNYB01000006">
    <property type="protein sequence ID" value="PMS25755.1"/>
    <property type="molecule type" value="Genomic_DNA"/>
</dbReference>
<dbReference type="InterPro" id="IPR011013">
    <property type="entry name" value="Gal_mutarotase_sf_dom"/>
</dbReference>
<dbReference type="GO" id="GO:0005975">
    <property type="term" value="P:carbohydrate metabolic process"/>
    <property type="evidence" value="ECO:0007669"/>
    <property type="project" value="InterPro"/>
</dbReference>
<dbReference type="GO" id="GO:0030246">
    <property type="term" value="F:carbohydrate binding"/>
    <property type="evidence" value="ECO:0007669"/>
    <property type="project" value="InterPro"/>
</dbReference>
<dbReference type="InterPro" id="IPR014718">
    <property type="entry name" value="GH-type_carb-bd"/>
</dbReference>
<protein>
    <submittedName>
        <fullName evidence="2">Aldose 1-epimerase</fullName>
    </submittedName>
</protein>
<accession>A0A2N7W8N3</accession>
<evidence type="ECO:0000313" key="3">
    <source>
        <dbReference type="Proteomes" id="UP000235347"/>
    </source>
</evidence>